<dbReference type="PANTHER" id="PTHR43640:SF1">
    <property type="entry name" value="THIOREDOXIN-DEPENDENT PEROXIREDOXIN"/>
    <property type="match status" value="1"/>
</dbReference>
<proteinExistence type="predicted"/>
<evidence type="ECO:0000256" key="1">
    <source>
        <dbReference type="SAM" id="SignalP"/>
    </source>
</evidence>
<dbReference type="Gene3D" id="3.40.30.10">
    <property type="entry name" value="Glutaredoxin"/>
    <property type="match status" value="1"/>
</dbReference>
<protein>
    <recommendedName>
        <fullName evidence="4">AhpC/TSA family protein</fullName>
    </recommendedName>
</protein>
<name>A0A1N6D6S8_9BACT</name>
<dbReference type="Proteomes" id="UP000185003">
    <property type="component" value="Unassembled WGS sequence"/>
</dbReference>
<dbReference type="SUPFAM" id="SSF52833">
    <property type="entry name" value="Thioredoxin-like"/>
    <property type="match status" value="1"/>
</dbReference>
<evidence type="ECO:0008006" key="4">
    <source>
        <dbReference type="Google" id="ProtNLM"/>
    </source>
</evidence>
<evidence type="ECO:0000313" key="2">
    <source>
        <dbReference type="EMBL" id="SIN66528.1"/>
    </source>
</evidence>
<keyword evidence="3" id="KW-1185">Reference proteome</keyword>
<dbReference type="AlphaFoldDB" id="A0A1N6D6S8"/>
<organism evidence="2 3">
    <name type="scientific">Chitinophaga niabensis</name>
    <dbReference type="NCBI Taxonomy" id="536979"/>
    <lineage>
        <taxon>Bacteria</taxon>
        <taxon>Pseudomonadati</taxon>
        <taxon>Bacteroidota</taxon>
        <taxon>Chitinophagia</taxon>
        <taxon>Chitinophagales</taxon>
        <taxon>Chitinophagaceae</taxon>
        <taxon>Chitinophaga</taxon>
    </lineage>
</organism>
<dbReference type="STRING" id="536979.SAMN04488055_0373"/>
<feature type="chain" id="PRO_5009935445" description="AhpC/TSA family protein" evidence="1">
    <location>
        <begin position="19"/>
        <end position="185"/>
    </location>
</feature>
<dbReference type="PANTHER" id="PTHR43640">
    <property type="entry name" value="OS07G0260300 PROTEIN"/>
    <property type="match status" value="1"/>
</dbReference>
<dbReference type="OrthoDB" id="669323at2"/>
<dbReference type="RefSeq" id="WP_143197303.1">
    <property type="nucleotide sequence ID" value="NZ_FSRA01000001.1"/>
</dbReference>
<dbReference type="InterPro" id="IPR047262">
    <property type="entry name" value="PRX-like1"/>
</dbReference>
<sequence length="185" mass="20753">MKPLFVICCCLSFLSLHAQQDIKVSATVGSRSLPLSGVNKQLTAIVFLSPDCPLSQNYTLVLNEIQKSRKELLQIIGVLPNAVDYSEHEIVSFKNKYAIGFPLLRDKKGVLVHYTHATITPEVFLYDSKAVLLYKGAIDDWAISLGKKKRQTDQHYLRNAIDNYLQHKEVSPSETKAVGCFISNK</sequence>
<dbReference type="EMBL" id="FSRA01000001">
    <property type="protein sequence ID" value="SIN66528.1"/>
    <property type="molecule type" value="Genomic_DNA"/>
</dbReference>
<accession>A0A1N6D6S8</accession>
<gene>
    <name evidence="2" type="ORF">SAMN04488055_0373</name>
</gene>
<keyword evidence="1" id="KW-0732">Signal</keyword>
<dbReference type="InterPro" id="IPR036249">
    <property type="entry name" value="Thioredoxin-like_sf"/>
</dbReference>
<reference evidence="2 3" key="1">
    <citation type="submission" date="2016-11" db="EMBL/GenBank/DDBJ databases">
        <authorList>
            <person name="Jaros S."/>
            <person name="Januszkiewicz K."/>
            <person name="Wedrychowicz H."/>
        </authorList>
    </citation>
    <scope>NUCLEOTIDE SEQUENCE [LARGE SCALE GENOMIC DNA]</scope>
    <source>
        <strain evidence="2 3">DSM 24787</strain>
    </source>
</reference>
<feature type="signal peptide" evidence="1">
    <location>
        <begin position="1"/>
        <end position="18"/>
    </location>
</feature>
<evidence type="ECO:0000313" key="3">
    <source>
        <dbReference type="Proteomes" id="UP000185003"/>
    </source>
</evidence>